<name>A0A2K3DPF4_CHLRE</name>
<dbReference type="KEGG" id="cre:CHLRE_06g278277v5"/>
<dbReference type="Proteomes" id="UP000006906">
    <property type="component" value="Chromosome 6"/>
</dbReference>
<organism evidence="2 3">
    <name type="scientific">Chlamydomonas reinhardtii</name>
    <name type="common">Chlamydomonas smithii</name>
    <dbReference type="NCBI Taxonomy" id="3055"/>
    <lineage>
        <taxon>Eukaryota</taxon>
        <taxon>Viridiplantae</taxon>
        <taxon>Chlorophyta</taxon>
        <taxon>core chlorophytes</taxon>
        <taxon>Chlorophyceae</taxon>
        <taxon>CS clade</taxon>
        <taxon>Chlamydomonadales</taxon>
        <taxon>Chlamydomonadaceae</taxon>
        <taxon>Chlamydomonas</taxon>
    </lineage>
</organism>
<proteinExistence type="predicted"/>
<evidence type="ECO:0000313" key="3">
    <source>
        <dbReference type="Proteomes" id="UP000006906"/>
    </source>
</evidence>
<evidence type="ECO:0000313" key="1">
    <source>
        <dbReference type="EMBL" id="PNW82391.1"/>
    </source>
</evidence>
<dbReference type="EMBL" id="CM008967">
    <property type="protein sequence ID" value="PNW82391.1"/>
    <property type="molecule type" value="Genomic_DNA"/>
</dbReference>
<gene>
    <name evidence="1" type="ORF">CHLRE_06g278277v5</name>
    <name evidence="2" type="ORF">CHLRE_06g278294v5</name>
</gene>
<sequence>MPPDWGTSGPEKYDASRALPLEKLLASLQADLQLFKDDTLFEACKGADTSFYLGPNRGMCDVLAGTKHSFTGSHEDYPFSAPSALIVMTGEKMFWTAPGSFRQLLEGCTKKADMDLLLTSMRLITPAILKQLHAAFGGHLVTLGPMGGVCARNRAWCR</sequence>
<dbReference type="Gramene" id="PNW82391">
    <property type="protein sequence ID" value="PNW82391"/>
    <property type="gene ID" value="CHLRE_06g278277v5"/>
</dbReference>
<keyword evidence="3" id="KW-1185">Reference proteome</keyword>
<dbReference type="PaxDb" id="3055-EDO96163"/>
<reference evidence="2 3" key="1">
    <citation type="journal article" date="2007" name="Science">
        <title>The Chlamydomonas genome reveals the evolution of key animal and plant functions.</title>
        <authorList>
            <person name="Merchant S.S."/>
            <person name="Prochnik S.E."/>
            <person name="Vallon O."/>
            <person name="Harris E.H."/>
            <person name="Karpowicz S.J."/>
            <person name="Witman G.B."/>
            <person name="Terry A."/>
            <person name="Salamov A."/>
            <person name="Fritz-Laylin L.K."/>
            <person name="Marechal-Drouard L."/>
            <person name="Marshall W.F."/>
            <person name="Qu L.H."/>
            <person name="Nelson D.R."/>
            <person name="Sanderfoot A.A."/>
            <person name="Spalding M.H."/>
            <person name="Kapitonov V.V."/>
            <person name="Ren Q."/>
            <person name="Ferris P."/>
            <person name="Lindquist E."/>
            <person name="Shapiro H."/>
            <person name="Lucas S.M."/>
            <person name="Grimwood J."/>
            <person name="Schmutz J."/>
            <person name="Cardol P."/>
            <person name="Cerutti H."/>
            <person name="Chanfreau G."/>
            <person name="Chen C.L."/>
            <person name="Cognat V."/>
            <person name="Croft M.T."/>
            <person name="Dent R."/>
            <person name="Dutcher S."/>
            <person name="Fernandez E."/>
            <person name="Fukuzawa H."/>
            <person name="Gonzalez-Ballester D."/>
            <person name="Gonzalez-Halphen D."/>
            <person name="Hallmann A."/>
            <person name="Hanikenne M."/>
            <person name="Hippler M."/>
            <person name="Inwood W."/>
            <person name="Jabbari K."/>
            <person name="Kalanon M."/>
            <person name="Kuras R."/>
            <person name="Lefebvre P.A."/>
            <person name="Lemaire S.D."/>
            <person name="Lobanov A.V."/>
            <person name="Lohr M."/>
            <person name="Manuell A."/>
            <person name="Meier I."/>
            <person name="Mets L."/>
            <person name="Mittag M."/>
            <person name="Mittelmeier T."/>
            <person name="Moroney J.V."/>
            <person name="Moseley J."/>
            <person name="Napoli C."/>
            <person name="Nedelcu A.M."/>
            <person name="Niyogi K."/>
            <person name="Novoselov S.V."/>
            <person name="Paulsen I.T."/>
            <person name="Pazour G."/>
            <person name="Purton S."/>
            <person name="Ral J.P."/>
            <person name="Riano-Pachon D.M."/>
            <person name="Riekhof W."/>
            <person name="Rymarquis L."/>
            <person name="Schroda M."/>
            <person name="Stern D."/>
            <person name="Umen J."/>
            <person name="Willows R."/>
            <person name="Wilson N."/>
            <person name="Zimmer S.L."/>
            <person name="Allmer J."/>
            <person name="Balk J."/>
            <person name="Bisova K."/>
            <person name="Chen C.J."/>
            <person name="Elias M."/>
            <person name="Gendler K."/>
            <person name="Hauser C."/>
            <person name="Lamb M.R."/>
            <person name="Ledford H."/>
            <person name="Long J.C."/>
            <person name="Minagawa J."/>
            <person name="Page M.D."/>
            <person name="Pan J."/>
            <person name="Pootakham W."/>
            <person name="Roje S."/>
            <person name="Rose A."/>
            <person name="Stahlberg E."/>
            <person name="Terauchi A.M."/>
            <person name="Yang P."/>
            <person name="Ball S."/>
            <person name="Bowler C."/>
            <person name="Dieckmann C.L."/>
            <person name="Gladyshev V.N."/>
            <person name="Green P."/>
            <person name="Jorgensen R."/>
            <person name="Mayfield S."/>
            <person name="Mueller-Roeber B."/>
            <person name="Rajamani S."/>
            <person name="Sayre R.T."/>
            <person name="Brokstein P."/>
            <person name="Dubchak I."/>
            <person name="Goodstein D."/>
            <person name="Hornick L."/>
            <person name="Huang Y.W."/>
            <person name="Jhaveri J."/>
            <person name="Luo Y."/>
            <person name="Martinez D."/>
            <person name="Ngau W.C."/>
            <person name="Otillar B."/>
            <person name="Poliakov A."/>
            <person name="Porter A."/>
            <person name="Szajkowski L."/>
            <person name="Werner G."/>
            <person name="Zhou K."/>
            <person name="Grigoriev I.V."/>
            <person name="Rokhsar D.S."/>
            <person name="Grossman A.R."/>
        </authorList>
    </citation>
    <scope>NUCLEOTIDE SEQUENCE [LARGE SCALE GENOMIC DNA]</scope>
    <source>
        <strain evidence="3">CC-503</strain>
        <strain evidence="2">CC-503 cw92 mt+</strain>
    </source>
</reference>
<dbReference type="Gramene" id="PNW82411">
    <property type="protein sequence ID" value="PNW82411"/>
    <property type="gene ID" value="CHLRE_06g278294v5"/>
</dbReference>
<accession>A0A2K3DPF4</accession>
<dbReference type="OrthoDB" id="558591at2759"/>
<dbReference type="AlphaFoldDB" id="A0A2K3DPF4"/>
<reference evidence="2" key="2">
    <citation type="submission" date="2017-07" db="EMBL/GenBank/DDBJ databases">
        <title>WGS assembly of Chlamydomonas reinhardtii.</title>
        <authorList>
            <consortium name="Chlamydomonas Annotation Team"/>
            <consortium name="JGI Annotation Team"/>
            <person name="Merchant S.S."/>
            <person name="Prochnik S.E."/>
            <person name="Vallon O."/>
            <person name="Harris E.H."/>
            <person name="Karpowicz S.J."/>
            <person name="Witman G.B."/>
            <person name="Terry A."/>
            <person name="Salamov A."/>
            <person name="Fritz-Laylin L.K."/>
            <person name="Marechal-Drouard L."/>
            <person name="Marshall W.F."/>
            <person name="Qu L.H."/>
            <person name="Nelson D.R."/>
            <person name="Sanderfoot A.A."/>
            <person name="Spalding M.H."/>
            <person name="Kapitonov V.V."/>
            <person name="Ren Q."/>
            <person name="Ferris P."/>
            <person name="Lindquist E."/>
            <person name="Shapiro H."/>
            <person name="Lucas S.M."/>
            <person name="Grimwood J."/>
            <person name="Schmutz J."/>
            <person name="Grigoriev I.V."/>
            <person name="Rokhsar D.S."/>
        </authorList>
    </citation>
    <scope>NUCLEOTIDE SEQUENCE</scope>
    <source>
        <strain evidence="2">CC-503 cw92 mt+</strain>
    </source>
</reference>
<dbReference type="GeneID" id="66053727"/>
<dbReference type="RefSeq" id="XP_042923895.1">
    <property type="nucleotide sequence ID" value="XM_043063192.1"/>
</dbReference>
<protein>
    <submittedName>
        <fullName evidence="2">Uncharacterized protein</fullName>
    </submittedName>
</protein>
<dbReference type="EMBL" id="CM008967">
    <property type="protein sequence ID" value="PNW82411.1"/>
    <property type="molecule type" value="Genomic_DNA"/>
</dbReference>
<evidence type="ECO:0000313" key="2">
    <source>
        <dbReference type="EMBL" id="PNW82411.1"/>
    </source>
</evidence>